<accession>U9U0A9</accession>
<evidence type="ECO:0000313" key="1">
    <source>
        <dbReference type="EMBL" id="ESA13859.1"/>
    </source>
</evidence>
<dbReference type="EMBL" id="KI283503">
    <property type="protein sequence ID" value="ESA13859.1"/>
    <property type="molecule type" value="Genomic_DNA"/>
</dbReference>
<name>U9U0A9_RHIID</name>
<sequence>MSKIYANSDSFSPDRGIVAIFEDICTDPKKVQEKIISYFVKEHHYNTITMLV</sequence>
<organism evidence="1">
    <name type="scientific">Rhizophagus irregularis (strain DAOM 181602 / DAOM 197198 / MUCL 43194)</name>
    <name type="common">Arbuscular mycorrhizal fungus</name>
    <name type="synonym">Glomus intraradices</name>
    <dbReference type="NCBI Taxonomy" id="747089"/>
    <lineage>
        <taxon>Eukaryota</taxon>
        <taxon>Fungi</taxon>
        <taxon>Fungi incertae sedis</taxon>
        <taxon>Mucoromycota</taxon>
        <taxon>Glomeromycotina</taxon>
        <taxon>Glomeromycetes</taxon>
        <taxon>Glomerales</taxon>
        <taxon>Glomeraceae</taxon>
        <taxon>Rhizophagus</taxon>
    </lineage>
</organism>
<protein>
    <submittedName>
        <fullName evidence="1">Uncharacterized protein</fullName>
    </submittedName>
</protein>
<reference evidence="1" key="1">
    <citation type="submission" date="2013-07" db="EMBL/GenBank/DDBJ databases">
        <title>The genome of an arbuscular mycorrhizal fungus provides insights into the evolution of the oldest plant symbiosis.</title>
        <authorList>
            <consortium name="DOE Joint Genome Institute"/>
            <person name="Tisserant E."/>
            <person name="Malbreil M."/>
            <person name="Kuo A."/>
            <person name="Kohler A."/>
            <person name="Symeonidi A."/>
            <person name="Balestrini R."/>
            <person name="Charron P."/>
            <person name="Duensing N."/>
            <person name="Frei-dit-Frey N."/>
            <person name="Gianinazzi-Pearson V."/>
            <person name="Gilbert B."/>
            <person name="Handa Y."/>
            <person name="Hijri M."/>
            <person name="Kaul R."/>
            <person name="Kawaguchi M."/>
            <person name="Krajinski F."/>
            <person name="Lammers P."/>
            <person name="Lapierre D."/>
            <person name="Masclaux F.G."/>
            <person name="Murat C."/>
            <person name="Morin E."/>
            <person name="Ndikumana S."/>
            <person name="Pagni M."/>
            <person name="Petitpierre D."/>
            <person name="Requena N."/>
            <person name="Rosikiewicz P."/>
            <person name="Riley R."/>
            <person name="Saito K."/>
            <person name="San Clemente H."/>
            <person name="Shapiro H."/>
            <person name="van Tuinen D."/>
            <person name="Becard G."/>
            <person name="Bonfante P."/>
            <person name="Paszkowski U."/>
            <person name="Shachar-Hill Y."/>
            <person name="Young J.P."/>
            <person name="Sanders I.R."/>
            <person name="Henrissat B."/>
            <person name="Rensing S.A."/>
            <person name="Grigoriev I.V."/>
            <person name="Corradi N."/>
            <person name="Roux C."/>
            <person name="Martin F."/>
        </authorList>
    </citation>
    <scope>NUCLEOTIDE SEQUENCE</scope>
    <source>
        <strain evidence="1">DAOM 197198</strain>
    </source>
</reference>
<proteinExistence type="predicted"/>
<gene>
    <name evidence="1" type="ORF">GLOINDRAFT_25593</name>
</gene>
<dbReference type="AlphaFoldDB" id="U9U0A9"/>
<dbReference type="HOGENOM" id="CLU_3088406_0_0_1"/>